<evidence type="ECO:0000256" key="5">
    <source>
        <dbReference type="ARBA" id="ARBA00022801"/>
    </source>
</evidence>
<evidence type="ECO:0000256" key="4">
    <source>
        <dbReference type="ARBA" id="ARBA00022741"/>
    </source>
</evidence>
<keyword evidence="12" id="KW-1185">Reference proteome</keyword>
<keyword evidence="8" id="KW-0472">Membrane</keyword>
<feature type="transmembrane region" description="Helical" evidence="8">
    <location>
        <begin position="495"/>
        <end position="515"/>
    </location>
</feature>
<dbReference type="InterPro" id="IPR004491">
    <property type="entry name" value="HslU"/>
</dbReference>
<dbReference type="InterPro" id="IPR003959">
    <property type="entry name" value="ATPase_AAA_core"/>
</dbReference>
<dbReference type="CDD" id="cd01913">
    <property type="entry name" value="protease_HslV"/>
    <property type="match status" value="1"/>
</dbReference>
<comment type="similarity">
    <text evidence="1">Belongs to the peptidase T1B family. HslV subfamily.</text>
</comment>
<proteinExistence type="inferred from homology"/>
<keyword evidence="8" id="KW-0812">Transmembrane</keyword>
<dbReference type="InterPro" id="IPR001353">
    <property type="entry name" value="Proteasome_sua/b"/>
</dbReference>
<dbReference type="Gene3D" id="1.10.8.60">
    <property type="match status" value="1"/>
</dbReference>
<evidence type="ECO:0000256" key="1">
    <source>
        <dbReference type="ARBA" id="ARBA00006053"/>
    </source>
</evidence>
<dbReference type="GO" id="GO:0008233">
    <property type="term" value="F:peptidase activity"/>
    <property type="evidence" value="ECO:0007669"/>
    <property type="project" value="UniProtKB-KW"/>
</dbReference>
<feature type="transmembrane region" description="Helical" evidence="8">
    <location>
        <begin position="444"/>
        <end position="466"/>
    </location>
</feature>
<feature type="transmembrane region" description="Helical" evidence="8">
    <location>
        <begin position="277"/>
        <end position="295"/>
    </location>
</feature>
<dbReference type="Pfam" id="PF07724">
    <property type="entry name" value="AAA_2"/>
    <property type="match status" value="1"/>
</dbReference>
<dbReference type="Pfam" id="PF00227">
    <property type="entry name" value="Proteasome"/>
    <property type="match status" value="1"/>
</dbReference>
<keyword evidence="5" id="KW-0378">Hydrolase</keyword>
<feature type="transmembrane region" description="Helical" evidence="8">
    <location>
        <begin position="302"/>
        <end position="322"/>
    </location>
</feature>
<gene>
    <name evidence="11" type="ORF">SCF082_LOCUS37265</name>
</gene>
<organism evidence="11 12">
    <name type="scientific">Durusdinium trenchii</name>
    <dbReference type="NCBI Taxonomy" id="1381693"/>
    <lineage>
        <taxon>Eukaryota</taxon>
        <taxon>Sar</taxon>
        <taxon>Alveolata</taxon>
        <taxon>Dinophyceae</taxon>
        <taxon>Suessiales</taxon>
        <taxon>Symbiodiniaceae</taxon>
        <taxon>Durusdinium</taxon>
    </lineage>
</organism>
<dbReference type="InterPro" id="IPR029055">
    <property type="entry name" value="Ntn_hydrolases_N"/>
</dbReference>
<feature type="transmembrane region" description="Helical" evidence="8">
    <location>
        <begin position="357"/>
        <end position="378"/>
    </location>
</feature>
<evidence type="ECO:0000256" key="7">
    <source>
        <dbReference type="ARBA" id="ARBA00023186"/>
    </source>
</evidence>
<evidence type="ECO:0000259" key="9">
    <source>
        <dbReference type="SMART" id="SM00382"/>
    </source>
</evidence>
<dbReference type="SMART" id="SM01086">
    <property type="entry name" value="ClpB_D2-small"/>
    <property type="match status" value="1"/>
</dbReference>
<evidence type="ECO:0000259" key="10">
    <source>
        <dbReference type="SMART" id="SM01086"/>
    </source>
</evidence>
<dbReference type="InterPro" id="IPR023333">
    <property type="entry name" value="Proteasome_suB-type"/>
</dbReference>
<dbReference type="NCBIfam" id="TIGR03692">
    <property type="entry name" value="ATP_dep_HslV"/>
    <property type="match status" value="1"/>
</dbReference>
<dbReference type="PROSITE" id="PS51476">
    <property type="entry name" value="PROTEASOME_BETA_2"/>
    <property type="match status" value="1"/>
</dbReference>
<dbReference type="PANTHER" id="PTHR48102:SF3">
    <property type="entry name" value="ATP-DEPENDENT PROTEASE ATPASE SUBUNIT HSLU"/>
    <property type="match status" value="1"/>
</dbReference>
<dbReference type="NCBIfam" id="TIGR00390">
    <property type="entry name" value="hslU"/>
    <property type="match status" value="1"/>
</dbReference>
<evidence type="ECO:0000313" key="12">
    <source>
        <dbReference type="Proteomes" id="UP001642464"/>
    </source>
</evidence>
<feature type="transmembrane region" description="Helical" evidence="8">
    <location>
        <begin position="471"/>
        <end position="489"/>
    </location>
</feature>
<evidence type="ECO:0000256" key="8">
    <source>
        <dbReference type="SAM" id="Phobius"/>
    </source>
</evidence>
<keyword evidence="3 11" id="KW-0645">Protease</keyword>
<evidence type="ECO:0000256" key="6">
    <source>
        <dbReference type="ARBA" id="ARBA00022840"/>
    </source>
</evidence>
<dbReference type="InterPro" id="IPR003593">
    <property type="entry name" value="AAA+_ATPase"/>
</dbReference>
<keyword evidence="7" id="KW-0143">Chaperone</keyword>
<feature type="transmembrane region" description="Helical" evidence="8">
    <location>
        <begin position="334"/>
        <end position="350"/>
    </location>
</feature>
<dbReference type="HAMAP" id="MF_00248">
    <property type="entry name" value="HslV"/>
    <property type="match status" value="1"/>
</dbReference>
<dbReference type="SUPFAM" id="SSF52540">
    <property type="entry name" value="P-loop containing nucleoside triphosphate hydrolases"/>
    <property type="match status" value="1"/>
</dbReference>
<dbReference type="Proteomes" id="UP001642464">
    <property type="component" value="Unassembled WGS sequence"/>
</dbReference>
<reference evidence="11 12" key="1">
    <citation type="submission" date="2024-02" db="EMBL/GenBank/DDBJ databases">
        <authorList>
            <person name="Chen Y."/>
            <person name="Shah S."/>
            <person name="Dougan E. K."/>
            <person name="Thang M."/>
            <person name="Chan C."/>
        </authorList>
    </citation>
    <scope>NUCLEOTIDE SEQUENCE [LARGE SCALE GENOMIC DNA]</scope>
</reference>
<dbReference type="InterPro" id="IPR022281">
    <property type="entry name" value="ATP-dep_Prtase_HsIV_su"/>
</dbReference>
<feature type="transmembrane region" description="Helical" evidence="8">
    <location>
        <begin position="255"/>
        <end position="271"/>
    </location>
</feature>
<feature type="domain" description="AAA+ ATPase" evidence="9">
    <location>
        <begin position="557"/>
        <end position="834"/>
    </location>
</feature>
<dbReference type="NCBIfam" id="NF003964">
    <property type="entry name" value="PRK05456.1"/>
    <property type="match status" value="1"/>
</dbReference>
<feature type="transmembrane region" description="Helical" evidence="8">
    <location>
        <begin position="384"/>
        <end position="405"/>
    </location>
</feature>
<dbReference type="SUPFAM" id="SSF56235">
    <property type="entry name" value="N-terminal nucleophile aminohydrolases (Ntn hydrolases)"/>
    <property type="match status" value="1"/>
</dbReference>
<feature type="domain" description="Clp ATPase C-terminal" evidence="10">
    <location>
        <begin position="837"/>
        <end position="936"/>
    </location>
</feature>
<dbReference type="GO" id="GO:0006508">
    <property type="term" value="P:proteolysis"/>
    <property type="evidence" value="ECO:0007669"/>
    <property type="project" value="UniProtKB-KW"/>
</dbReference>
<comment type="caution">
    <text evidence="11">The sequence shown here is derived from an EMBL/GenBank/DDBJ whole genome shotgun (WGS) entry which is preliminary data.</text>
</comment>
<name>A0ABP0PP14_9DINO</name>
<comment type="similarity">
    <text evidence="2">Belongs to the ClpX chaperone family. HslU subfamily.</text>
</comment>
<dbReference type="PANTHER" id="PTHR48102">
    <property type="entry name" value="ATP-DEPENDENT CLP PROTEASE ATP-BINDING SUBUNIT CLPX-LIKE, MITOCHONDRIAL-RELATED"/>
    <property type="match status" value="1"/>
</dbReference>
<accession>A0ABP0PP14</accession>
<keyword evidence="8" id="KW-1133">Transmembrane helix</keyword>
<dbReference type="InterPro" id="IPR050052">
    <property type="entry name" value="ATP-dep_Clp_protease_ClpX"/>
</dbReference>
<dbReference type="Gene3D" id="3.60.20.10">
    <property type="entry name" value="Glutamine Phosphoribosylpyrophosphate, subunit 1, domain 1"/>
    <property type="match status" value="1"/>
</dbReference>
<dbReference type="SMART" id="SM00382">
    <property type="entry name" value="AAA"/>
    <property type="match status" value="1"/>
</dbReference>
<dbReference type="EMBL" id="CAXAMM010037891">
    <property type="protein sequence ID" value="CAK9077772.1"/>
    <property type="molecule type" value="Genomic_DNA"/>
</dbReference>
<evidence type="ECO:0000256" key="3">
    <source>
        <dbReference type="ARBA" id="ARBA00022670"/>
    </source>
</evidence>
<dbReference type="CDD" id="cd19498">
    <property type="entry name" value="RecA-like_HslU"/>
    <property type="match status" value="1"/>
</dbReference>
<dbReference type="InterPro" id="IPR027417">
    <property type="entry name" value="P-loop_NTPase"/>
</dbReference>
<dbReference type="Gene3D" id="3.40.50.300">
    <property type="entry name" value="P-loop containing nucleotide triphosphate hydrolases"/>
    <property type="match status" value="2"/>
</dbReference>
<evidence type="ECO:0000313" key="11">
    <source>
        <dbReference type="EMBL" id="CAK9077772.1"/>
    </source>
</evidence>
<keyword evidence="6" id="KW-0067">ATP-binding</keyword>
<dbReference type="NCBIfam" id="NF003544">
    <property type="entry name" value="PRK05201.1"/>
    <property type="match status" value="1"/>
</dbReference>
<dbReference type="Pfam" id="PF00004">
    <property type="entry name" value="AAA"/>
    <property type="match status" value="1"/>
</dbReference>
<keyword evidence="4" id="KW-0547">Nucleotide-binding</keyword>
<protein>
    <submittedName>
        <fullName evidence="11">ATP-dependent protease ATPase subunit HslU (Unfoldase HslU)</fullName>
    </submittedName>
</protein>
<dbReference type="InterPro" id="IPR019489">
    <property type="entry name" value="Clp_ATPase_C"/>
</dbReference>
<evidence type="ECO:0000256" key="2">
    <source>
        <dbReference type="ARBA" id="ARBA00009771"/>
    </source>
</evidence>
<feature type="transmembrane region" description="Helical" evidence="8">
    <location>
        <begin position="417"/>
        <end position="438"/>
    </location>
</feature>
<sequence length="945" mass="101608">MPHPPQNPADGGSWHATTILTVRKDGHVVIAGDGQVSLGATIIKSNARKVRQLGKGGVIAGFAGATADAFTLFERLEAKLEQYPDQLKRAAVELAKDWRTDRYLRRLEAMMIVADADVTLVLTGTGDVLEPADDVMGIGSGGMYALAAARALLDQPLDAEAIARRAMAIAGEICVYTNANLVVESLPSKAIMIRDEHIEAAVKEGILTADQAGKLRALAERDASGAQAGMPASDMGVAHNPDDERFRLIGGFNDVFVTIGVALLVAGLFWLSRVLGLIPSFPVLCMLTAWGLSEFFARRLRLALPSIALALMFSFGAGYGGALVGERILPDHPMLSIALATLAGAALHELRFRVPINWAIGATAIVFVLTSLVEIVAPEFVERAWYLIFSVCGLLIFAVAFKIDASDVRRETRRSDIAFWLHLVAAPMIVHAVIPLFVGSFNSMGLAQALGALAIYLVLGVVALVIDRRALLVSGLLYAGLAIGYLIGQSATKEIGPALTLLALAAVVLGLSAGWRPLRRALVPLVPLGDAKRAVAVALRNRWRRQQLEGPLKDEVLPKNILMIGPTGVGKTEIARRLAKLAGAPFLKVEATKFTEVGYVGRDVESIIRDLVEVGLQLVREAKRRDVRVQAEKNAEERVLDALVGPGAQPATRESFRRRLRNNELNDKEIEIQVTDTGGGLPMLDIPGMPGASVGAVNLGDIFGKMMGGRTKPRRVTVKDSFALLIAEESDKLIDNEQITSEAIRSVENNGIVFLDEIDKICSRGETGRSGAEVSREGVQRDLLPLIEGTSVSTKYGPVKTDHVLFVASGAFHVAKPADLLPELQGRLPIRVELKALSREDFRRILTEPEASLIKQYVALMATEGLDLVFTEDAIDAVADAAVLVNSTVENIGARRLQTVMERVLDDISFDASDRAGETATIDADFVNGRVGELAKNADLSKFIL</sequence>